<accession>A0A328DCS8</accession>
<sequence>MTWRPKGVKEKQDQWEDKKDMDDGEKGGPKTQSNNPQNEGGYHSDGFIEESSVKDVSNKICQSWGSYINNKYPNGRIWVMWKQQKYEVDIVEASSQTVYGKEVAGSQQETKDFASCIVDCGLEEVPFCGSYYTWSNKQGQGSRIYSKLDRVLANTEWMITHGMKTLVLEEEISDHCPLLIPIEQFQKRSNDFKYCDMWTLDPRSYGVIKEVRERKEEGMPAHEQYTPERGYKWLTGCWGLVWNRLTMPIHQFILWGMKTSITCSGNALYIGKSAAKHWRLQDAKFKQKTLENSAN</sequence>
<reference evidence="2 3" key="1">
    <citation type="submission" date="2018-06" db="EMBL/GenBank/DDBJ databases">
        <title>The Genome of Cuscuta australis (Dodder) Provides Insight into the Evolution of Plant Parasitism.</title>
        <authorList>
            <person name="Liu H."/>
        </authorList>
    </citation>
    <scope>NUCLEOTIDE SEQUENCE [LARGE SCALE GENOMIC DNA]</scope>
    <source>
        <strain evidence="3">cv. Yunnan</strain>
        <tissue evidence="2">Vines</tissue>
    </source>
</reference>
<organism evidence="2 3">
    <name type="scientific">Cuscuta australis</name>
    <dbReference type="NCBI Taxonomy" id="267555"/>
    <lineage>
        <taxon>Eukaryota</taxon>
        <taxon>Viridiplantae</taxon>
        <taxon>Streptophyta</taxon>
        <taxon>Embryophyta</taxon>
        <taxon>Tracheophyta</taxon>
        <taxon>Spermatophyta</taxon>
        <taxon>Magnoliopsida</taxon>
        <taxon>eudicotyledons</taxon>
        <taxon>Gunneridae</taxon>
        <taxon>Pentapetalae</taxon>
        <taxon>asterids</taxon>
        <taxon>lamiids</taxon>
        <taxon>Solanales</taxon>
        <taxon>Convolvulaceae</taxon>
        <taxon>Cuscuteae</taxon>
        <taxon>Cuscuta</taxon>
        <taxon>Cuscuta subgen. Grammica</taxon>
        <taxon>Cuscuta sect. Cleistogrammica</taxon>
    </lineage>
</organism>
<comment type="caution">
    <text evidence="2">The sequence shown here is derived from an EMBL/GenBank/DDBJ whole genome shotgun (WGS) entry which is preliminary data.</text>
</comment>
<evidence type="ECO:0000313" key="3">
    <source>
        <dbReference type="Proteomes" id="UP000249390"/>
    </source>
</evidence>
<dbReference type="Gene3D" id="3.60.10.10">
    <property type="entry name" value="Endonuclease/exonuclease/phosphatase"/>
    <property type="match status" value="1"/>
</dbReference>
<dbReference type="EMBL" id="NQVE01000161">
    <property type="protein sequence ID" value="RAL43030.1"/>
    <property type="molecule type" value="Genomic_DNA"/>
</dbReference>
<protein>
    <recommendedName>
        <fullName evidence="4">Endonuclease/exonuclease/phosphatase domain-containing protein</fullName>
    </recommendedName>
</protein>
<feature type="compositionally biased region" description="Basic and acidic residues" evidence="1">
    <location>
        <begin position="7"/>
        <end position="28"/>
    </location>
</feature>
<dbReference type="SUPFAM" id="SSF56219">
    <property type="entry name" value="DNase I-like"/>
    <property type="match status" value="1"/>
</dbReference>
<evidence type="ECO:0000256" key="1">
    <source>
        <dbReference type="SAM" id="MobiDB-lite"/>
    </source>
</evidence>
<dbReference type="Proteomes" id="UP000249390">
    <property type="component" value="Unassembled WGS sequence"/>
</dbReference>
<dbReference type="AlphaFoldDB" id="A0A328DCS8"/>
<proteinExistence type="predicted"/>
<evidence type="ECO:0008006" key="4">
    <source>
        <dbReference type="Google" id="ProtNLM"/>
    </source>
</evidence>
<dbReference type="PANTHER" id="PTHR33710">
    <property type="entry name" value="BNAC02G09200D PROTEIN"/>
    <property type="match status" value="1"/>
</dbReference>
<name>A0A328DCS8_9ASTE</name>
<keyword evidence="3" id="KW-1185">Reference proteome</keyword>
<dbReference type="InterPro" id="IPR036691">
    <property type="entry name" value="Endo/exonu/phosph_ase_sf"/>
</dbReference>
<feature type="region of interest" description="Disordered" evidence="1">
    <location>
        <begin position="1"/>
        <end position="46"/>
    </location>
</feature>
<evidence type="ECO:0000313" key="2">
    <source>
        <dbReference type="EMBL" id="RAL43030.1"/>
    </source>
</evidence>
<gene>
    <name evidence="2" type="ORF">DM860_009812</name>
</gene>
<dbReference type="PANTHER" id="PTHR33710:SF71">
    <property type="entry name" value="ENDONUCLEASE_EXONUCLEASE_PHOSPHATASE DOMAIN-CONTAINING PROTEIN"/>
    <property type="match status" value="1"/>
</dbReference>